<feature type="region of interest" description="Disordered" evidence="1">
    <location>
        <begin position="1"/>
        <end position="64"/>
    </location>
</feature>
<evidence type="ECO:0000313" key="2">
    <source>
        <dbReference type="EMBL" id="EFX85690.1"/>
    </source>
</evidence>
<feature type="compositionally biased region" description="Basic and acidic residues" evidence="1">
    <location>
        <begin position="1"/>
        <end position="14"/>
    </location>
</feature>
<feature type="compositionally biased region" description="Basic and acidic residues" evidence="1">
    <location>
        <begin position="43"/>
        <end position="61"/>
    </location>
</feature>
<keyword evidence="3" id="KW-1185">Reference proteome</keyword>
<dbReference type="InParanoid" id="E9G450"/>
<organism evidence="2 3">
    <name type="scientific">Daphnia pulex</name>
    <name type="common">Water flea</name>
    <dbReference type="NCBI Taxonomy" id="6669"/>
    <lineage>
        <taxon>Eukaryota</taxon>
        <taxon>Metazoa</taxon>
        <taxon>Ecdysozoa</taxon>
        <taxon>Arthropoda</taxon>
        <taxon>Crustacea</taxon>
        <taxon>Branchiopoda</taxon>
        <taxon>Diplostraca</taxon>
        <taxon>Cladocera</taxon>
        <taxon>Anomopoda</taxon>
        <taxon>Daphniidae</taxon>
        <taxon>Daphnia</taxon>
    </lineage>
</organism>
<evidence type="ECO:0000313" key="3">
    <source>
        <dbReference type="Proteomes" id="UP000000305"/>
    </source>
</evidence>
<accession>E9G450</accession>
<dbReference type="KEGG" id="dpx:DAPPUDRAFT_98219"/>
<gene>
    <name evidence="2" type="ORF">DAPPUDRAFT_98219</name>
</gene>
<feature type="region of interest" description="Disordered" evidence="1">
    <location>
        <begin position="79"/>
        <end position="100"/>
    </location>
</feature>
<dbReference type="AlphaFoldDB" id="E9G450"/>
<protein>
    <submittedName>
        <fullName evidence="2">Uncharacterized protein</fullName>
    </submittedName>
</protein>
<dbReference type="EMBL" id="GL732531">
    <property type="protein sequence ID" value="EFX85690.1"/>
    <property type="molecule type" value="Genomic_DNA"/>
</dbReference>
<feature type="compositionally biased region" description="Basic and acidic residues" evidence="1">
    <location>
        <begin position="23"/>
        <end position="34"/>
    </location>
</feature>
<dbReference type="Proteomes" id="UP000000305">
    <property type="component" value="Unassembled WGS sequence"/>
</dbReference>
<proteinExistence type="predicted"/>
<dbReference type="HOGENOM" id="CLU_1186081_0_0_1"/>
<sequence length="234" mass="26401">MEKKKKKEEKEREGSLNANADRPGSHTSRDRGPRETGGGRQWPAEKREEEEKNEQTNERRGHSAISFFFIDPATVAVPSTRPTAHFNSRNPPTTADNQTPGKIKVDFQCHSVYITFPDNTPALHIHCTIKRRRSRWPLASWYSAVGDGQPSAHNTQTRRPADAFNRLFPDASNTQFLGFAHKNRRRRAQKSSLSGCLWSFFQLFCALKELELRKDNLAVAIRVTGNGLSGVGTD</sequence>
<name>E9G450_DAPPU</name>
<evidence type="ECO:0000256" key="1">
    <source>
        <dbReference type="SAM" id="MobiDB-lite"/>
    </source>
</evidence>
<feature type="compositionally biased region" description="Polar residues" evidence="1">
    <location>
        <begin position="80"/>
        <end position="100"/>
    </location>
</feature>
<reference evidence="2 3" key="1">
    <citation type="journal article" date="2011" name="Science">
        <title>The ecoresponsive genome of Daphnia pulex.</title>
        <authorList>
            <person name="Colbourne J.K."/>
            <person name="Pfrender M.E."/>
            <person name="Gilbert D."/>
            <person name="Thomas W.K."/>
            <person name="Tucker A."/>
            <person name="Oakley T.H."/>
            <person name="Tokishita S."/>
            <person name="Aerts A."/>
            <person name="Arnold G.J."/>
            <person name="Basu M.K."/>
            <person name="Bauer D.J."/>
            <person name="Caceres C.E."/>
            <person name="Carmel L."/>
            <person name="Casola C."/>
            <person name="Choi J.H."/>
            <person name="Detter J.C."/>
            <person name="Dong Q."/>
            <person name="Dusheyko S."/>
            <person name="Eads B.D."/>
            <person name="Frohlich T."/>
            <person name="Geiler-Samerotte K.A."/>
            <person name="Gerlach D."/>
            <person name="Hatcher P."/>
            <person name="Jogdeo S."/>
            <person name="Krijgsveld J."/>
            <person name="Kriventseva E.V."/>
            <person name="Kultz D."/>
            <person name="Laforsch C."/>
            <person name="Lindquist E."/>
            <person name="Lopez J."/>
            <person name="Manak J.R."/>
            <person name="Muller J."/>
            <person name="Pangilinan J."/>
            <person name="Patwardhan R.P."/>
            <person name="Pitluck S."/>
            <person name="Pritham E.J."/>
            <person name="Rechtsteiner A."/>
            <person name="Rho M."/>
            <person name="Rogozin I.B."/>
            <person name="Sakarya O."/>
            <person name="Salamov A."/>
            <person name="Schaack S."/>
            <person name="Shapiro H."/>
            <person name="Shiga Y."/>
            <person name="Skalitzky C."/>
            <person name="Smith Z."/>
            <person name="Souvorov A."/>
            <person name="Sung W."/>
            <person name="Tang Z."/>
            <person name="Tsuchiya D."/>
            <person name="Tu H."/>
            <person name="Vos H."/>
            <person name="Wang M."/>
            <person name="Wolf Y.I."/>
            <person name="Yamagata H."/>
            <person name="Yamada T."/>
            <person name="Ye Y."/>
            <person name="Shaw J.R."/>
            <person name="Andrews J."/>
            <person name="Crease T.J."/>
            <person name="Tang H."/>
            <person name="Lucas S.M."/>
            <person name="Robertson H.M."/>
            <person name="Bork P."/>
            <person name="Koonin E.V."/>
            <person name="Zdobnov E.M."/>
            <person name="Grigoriev I.V."/>
            <person name="Lynch M."/>
            <person name="Boore J.L."/>
        </authorList>
    </citation>
    <scope>NUCLEOTIDE SEQUENCE [LARGE SCALE GENOMIC DNA]</scope>
</reference>